<evidence type="ECO:0000259" key="7">
    <source>
        <dbReference type="Pfam" id="PF01171"/>
    </source>
</evidence>
<comment type="caution">
    <text evidence="8">The sequence shown here is derived from an EMBL/GenBank/DDBJ whole genome shotgun (WGS) entry which is preliminary data.</text>
</comment>
<dbReference type="PANTHER" id="PTHR43033">
    <property type="entry name" value="TRNA(ILE)-LYSIDINE SYNTHASE-RELATED"/>
    <property type="match status" value="1"/>
</dbReference>
<sequence>MTGADRDILARTRAQFGAAPPARLGVAVSGGGDSVALLHILSRCFEPGAVEVAAVTVDHGLRPQSAREAEEVGELAERLEIAHTTLRWTGWDGTGNLQARARDARYRLIGEWAKTLEISVVAFGHTADDQAETVLMGLARSSGVNGLSAMPVRRTLHGINLLRPLLGATRQELRDYLRGHDIAWSEDPSNEDDRFDRVKVREALKLLAPIGLTAQVLSDVAGNMAQAREALDWFGFLSARDLAVVDGGDVSMDLRRFRTLPAEIARRLLTRAILWVGGQDQVLRRVPVSQALDAARQGRAITLGGCHVLSHGNRIWVCREFNAVRHERSGPQEIWDRRWRLDGPCEAGVEIRPLGRKGVSDCPDWRLTGRPLSSVIASPAIWKDDELLAAPLAGRPEGWKVRLTGGEEEFFASLLSH</sequence>
<comment type="similarity">
    <text evidence="6">Belongs to the tRNA(Ile)-lysidine synthase family.</text>
</comment>
<evidence type="ECO:0000256" key="5">
    <source>
        <dbReference type="ARBA" id="ARBA00048539"/>
    </source>
</evidence>
<name>A0ABT7FDQ8_9RHOB</name>
<evidence type="ECO:0000256" key="6">
    <source>
        <dbReference type="HAMAP-Rule" id="MF_01161"/>
    </source>
</evidence>
<accession>A0ABT7FDQ8</accession>
<evidence type="ECO:0000256" key="3">
    <source>
        <dbReference type="ARBA" id="ARBA00022741"/>
    </source>
</evidence>
<gene>
    <name evidence="6 8" type="primary">tilS</name>
    <name evidence="8" type="ORF">QO034_09050</name>
</gene>
<dbReference type="InterPro" id="IPR011063">
    <property type="entry name" value="TilS/TtcA_N"/>
</dbReference>
<proteinExistence type="inferred from homology"/>
<evidence type="ECO:0000256" key="2">
    <source>
        <dbReference type="ARBA" id="ARBA00022694"/>
    </source>
</evidence>
<dbReference type="InterPro" id="IPR014729">
    <property type="entry name" value="Rossmann-like_a/b/a_fold"/>
</dbReference>
<feature type="domain" description="tRNA(Ile)-lysidine/2-thiocytidine synthase N-terminal" evidence="7">
    <location>
        <begin position="25"/>
        <end position="202"/>
    </location>
</feature>
<dbReference type="EMBL" id="JASNJE010000008">
    <property type="protein sequence ID" value="MDK3073254.1"/>
    <property type="molecule type" value="Genomic_DNA"/>
</dbReference>
<dbReference type="PANTHER" id="PTHR43033:SF1">
    <property type="entry name" value="TRNA(ILE)-LYSIDINE SYNTHASE-RELATED"/>
    <property type="match status" value="1"/>
</dbReference>
<dbReference type="Proteomes" id="UP001227126">
    <property type="component" value="Unassembled WGS sequence"/>
</dbReference>
<dbReference type="Pfam" id="PF01171">
    <property type="entry name" value="ATP_bind_3"/>
    <property type="match status" value="1"/>
</dbReference>
<keyword evidence="6" id="KW-0963">Cytoplasm</keyword>
<dbReference type="NCBIfam" id="TIGR02432">
    <property type="entry name" value="lysidine_TilS_N"/>
    <property type="match status" value="1"/>
</dbReference>
<dbReference type="Gene3D" id="3.40.50.620">
    <property type="entry name" value="HUPs"/>
    <property type="match status" value="1"/>
</dbReference>
<dbReference type="CDD" id="cd01992">
    <property type="entry name" value="TilS_N"/>
    <property type="match status" value="1"/>
</dbReference>
<keyword evidence="3 6" id="KW-0547">Nucleotide-binding</keyword>
<evidence type="ECO:0000313" key="9">
    <source>
        <dbReference type="Proteomes" id="UP001227126"/>
    </source>
</evidence>
<reference evidence="8 9" key="1">
    <citation type="submission" date="2023-05" db="EMBL/GenBank/DDBJ databases">
        <title>Sedimentitalea sp. nov. JM2-8.</title>
        <authorList>
            <person name="Huang J."/>
        </authorList>
    </citation>
    <scope>NUCLEOTIDE SEQUENCE [LARGE SCALE GENOMIC DNA]</scope>
    <source>
        <strain evidence="8 9">JM2-8</strain>
    </source>
</reference>
<keyword evidence="4 6" id="KW-0067">ATP-binding</keyword>
<protein>
    <recommendedName>
        <fullName evidence="6">tRNA(Ile)-lysidine synthase</fullName>
        <ecNumber evidence="6">6.3.4.19</ecNumber>
    </recommendedName>
    <alternativeName>
        <fullName evidence="6">tRNA(Ile)-2-lysyl-cytidine synthase</fullName>
    </alternativeName>
    <alternativeName>
        <fullName evidence="6">tRNA(Ile)-lysidine synthetase</fullName>
    </alternativeName>
</protein>
<feature type="binding site" evidence="6">
    <location>
        <begin position="29"/>
        <end position="34"/>
    </location>
    <ligand>
        <name>ATP</name>
        <dbReference type="ChEBI" id="CHEBI:30616"/>
    </ligand>
</feature>
<comment type="domain">
    <text evidence="6">The N-terminal region contains the highly conserved SGGXDS motif, predicted to be a P-loop motif involved in ATP binding.</text>
</comment>
<dbReference type="SUPFAM" id="SSF52402">
    <property type="entry name" value="Adenine nucleotide alpha hydrolases-like"/>
    <property type="match status" value="1"/>
</dbReference>
<comment type="function">
    <text evidence="6">Ligates lysine onto the cytidine present at position 34 of the AUA codon-specific tRNA(Ile) that contains the anticodon CAU, in an ATP-dependent manner. Cytidine is converted to lysidine, thus changing the amino acid specificity of the tRNA from methionine to isoleucine.</text>
</comment>
<keyword evidence="9" id="KW-1185">Reference proteome</keyword>
<comment type="catalytic activity">
    <reaction evidence="5 6">
        <text>cytidine(34) in tRNA(Ile2) + L-lysine + ATP = lysidine(34) in tRNA(Ile2) + AMP + diphosphate + H(+)</text>
        <dbReference type="Rhea" id="RHEA:43744"/>
        <dbReference type="Rhea" id="RHEA-COMP:10625"/>
        <dbReference type="Rhea" id="RHEA-COMP:10670"/>
        <dbReference type="ChEBI" id="CHEBI:15378"/>
        <dbReference type="ChEBI" id="CHEBI:30616"/>
        <dbReference type="ChEBI" id="CHEBI:32551"/>
        <dbReference type="ChEBI" id="CHEBI:33019"/>
        <dbReference type="ChEBI" id="CHEBI:82748"/>
        <dbReference type="ChEBI" id="CHEBI:83665"/>
        <dbReference type="ChEBI" id="CHEBI:456215"/>
        <dbReference type="EC" id="6.3.4.19"/>
    </reaction>
</comment>
<evidence type="ECO:0000256" key="4">
    <source>
        <dbReference type="ARBA" id="ARBA00022840"/>
    </source>
</evidence>
<comment type="subcellular location">
    <subcellularLocation>
        <location evidence="6">Cytoplasm</location>
    </subcellularLocation>
</comment>
<evidence type="ECO:0000256" key="1">
    <source>
        <dbReference type="ARBA" id="ARBA00022598"/>
    </source>
</evidence>
<dbReference type="InterPro" id="IPR012795">
    <property type="entry name" value="tRNA_Ile_lys_synt_N"/>
</dbReference>
<keyword evidence="1 6" id="KW-0436">Ligase</keyword>
<dbReference type="InterPro" id="IPR012094">
    <property type="entry name" value="tRNA_Ile_lys_synt"/>
</dbReference>
<organism evidence="8 9">
    <name type="scientific">Sedimentitalea xiamensis</name>
    <dbReference type="NCBI Taxonomy" id="3050037"/>
    <lineage>
        <taxon>Bacteria</taxon>
        <taxon>Pseudomonadati</taxon>
        <taxon>Pseudomonadota</taxon>
        <taxon>Alphaproteobacteria</taxon>
        <taxon>Rhodobacterales</taxon>
        <taxon>Paracoccaceae</taxon>
        <taxon>Sedimentitalea</taxon>
    </lineage>
</organism>
<keyword evidence="2 6" id="KW-0819">tRNA processing</keyword>
<dbReference type="EC" id="6.3.4.19" evidence="6"/>
<dbReference type="HAMAP" id="MF_01161">
    <property type="entry name" value="tRNA_Ile_lys_synt"/>
    <property type="match status" value="1"/>
</dbReference>
<dbReference type="GO" id="GO:0032267">
    <property type="term" value="F:tRNA(Ile)-lysidine synthase activity"/>
    <property type="evidence" value="ECO:0007669"/>
    <property type="project" value="UniProtKB-EC"/>
</dbReference>
<evidence type="ECO:0000313" key="8">
    <source>
        <dbReference type="EMBL" id="MDK3073254.1"/>
    </source>
</evidence>